<dbReference type="PANTHER" id="PTHR43249:SF1">
    <property type="entry name" value="D-GLUCOSIDE 3-DEHYDROGENASE"/>
    <property type="match status" value="1"/>
</dbReference>
<dbReference type="Pfam" id="PF22725">
    <property type="entry name" value="GFO_IDH_MocA_C3"/>
    <property type="match status" value="1"/>
</dbReference>
<reference evidence="3 4" key="1">
    <citation type="submission" date="2013-12" db="EMBL/GenBank/DDBJ databases">
        <title>Comparative genomics of Petrotoga isolates.</title>
        <authorList>
            <person name="Nesbo C.L."/>
            <person name="Charchuk R."/>
            <person name="Chow K."/>
        </authorList>
    </citation>
    <scope>NUCLEOTIDE SEQUENCE [LARGE SCALE GENOMIC DNA]</scope>
    <source>
        <strain evidence="3 4">DSM 10691</strain>
    </source>
</reference>
<evidence type="ECO:0000259" key="1">
    <source>
        <dbReference type="Pfam" id="PF01408"/>
    </source>
</evidence>
<evidence type="ECO:0000313" key="3">
    <source>
        <dbReference type="EMBL" id="PNR99581.1"/>
    </source>
</evidence>
<gene>
    <name evidence="3" type="ORF">X928_06830</name>
</gene>
<keyword evidence="4" id="KW-1185">Reference proteome</keyword>
<organism evidence="3 4">
    <name type="scientific">Petrotoga miotherma DSM 10691</name>
    <dbReference type="NCBI Taxonomy" id="1434326"/>
    <lineage>
        <taxon>Bacteria</taxon>
        <taxon>Thermotogati</taxon>
        <taxon>Thermotogota</taxon>
        <taxon>Thermotogae</taxon>
        <taxon>Petrotogales</taxon>
        <taxon>Petrotogaceae</taxon>
        <taxon>Petrotoga</taxon>
    </lineage>
</organism>
<dbReference type="Gene3D" id="3.40.50.720">
    <property type="entry name" value="NAD(P)-binding Rossmann-like Domain"/>
    <property type="match status" value="1"/>
</dbReference>
<dbReference type="InterPro" id="IPR000683">
    <property type="entry name" value="Gfo/Idh/MocA-like_OxRdtase_N"/>
</dbReference>
<dbReference type="EMBL" id="AZRM01000031">
    <property type="protein sequence ID" value="PNR99581.1"/>
    <property type="molecule type" value="Genomic_DNA"/>
</dbReference>
<dbReference type="SUPFAM" id="SSF51735">
    <property type="entry name" value="NAD(P)-binding Rossmann-fold domains"/>
    <property type="match status" value="1"/>
</dbReference>
<dbReference type="Proteomes" id="UP000236199">
    <property type="component" value="Unassembled WGS sequence"/>
</dbReference>
<dbReference type="GO" id="GO:0000166">
    <property type="term" value="F:nucleotide binding"/>
    <property type="evidence" value="ECO:0007669"/>
    <property type="project" value="InterPro"/>
</dbReference>
<proteinExistence type="predicted"/>
<dbReference type="OrthoDB" id="240873at2"/>
<accession>A0A2K1P9W4</accession>
<feature type="domain" description="GFO/IDH/MocA-like oxidoreductase" evidence="2">
    <location>
        <begin position="133"/>
        <end position="254"/>
    </location>
</feature>
<dbReference type="SUPFAM" id="SSF55347">
    <property type="entry name" value="Glyceraldehyde-3-phosphate dehydrogenase-like, C-terminal domain"/>
    <property type="match status" value="1"/>
</dbReference>
<protein>
    <submittedName>
        <fullName evidence="3">Oxidoreductase</fullName>
    </submittedName>
</protein>
<name>A0A2K1P9W4_9BACT</name>
<dbReference type="Gene3D" id="3.30.360.10">
    <property type="entry name" value="Dihydrodipicolinate Reductase, domain 2"/>
    <property type="match status" value="1"/>
</dbReference>
<dbReference type="PANTHER" id="PTHR43249">
    <property type="entry name" value="UDP-N-ACETYL-2-AMINO-2-DEOXY-D-GLUCURONATE OXIDASE"/>
    <property type="match status" value="1"/>
</dbReference>
<sequence>MSNKVRFGMIGVGSVAKVHAKALQSLENGQLVAISTRNKRKGEIFAKEFDCDYYNDYRELLEKSNIDVVCVTLPSGLHADIGIEAAKFGKHVVVEKPIDITLKKADALINECEKQHVLLSVIFQRRFSDAIIKLKKSIEKGDFGQLDFGAAHTKWYRSQDYFNDSDWRGTWRLDGGGALINQSIHYVDLLRYTVGEIDEVFAFSTTRMHDIEVEDILTGTIKFKNGALGLIEANTAAYPGLYSRLDVYSEKGLVVIVDDKIDTWKTDQYTFERKENEKQKNGQNSPEIDYYLHQRQLKNIIESILENKKPMVSGIDARNTLSVVLALYESSRTKRPQKVDII</sequence>
<dbReference type="InterPro" id="IPR036291">
    <property type="entry name" value="NAD(P)-bd_dom_sf"/>
</dbReference>
<comment type="caution">
    <text evidence="3">The sequence shown here is derived from an EMBL/GenBank/DDBJ whole genome shotgun (WGS) entry which is preliminary data.</text>
</comment>
<dbReference type="InterPro" id="IPR052515">
    <property type="entry name" value="Gfo/Idh/MocA_Oxidoreductase"/>
</dbReference>
<dbReference type="Pfam" id="PF01408">
    <property type="entry name" value="GFO_IDH_MocA"/>
    <property type="match status" value="1"/>
</dbReference>
<dbReference type="InterPro" id="IPR055170">
    <property type="entry name" value="GFO_IDH_MocA-like_dom"/>
</dbReference>
<evidence type="ECO:0000313" key="4">
    <source>
        <dbReference type="Proteomes" id="UP000236199"/>
    </source>
</evidence>
<feature type="domain" description="Gfo/Idh/MocA-like oxidoreductase N-terminal" evidence="1">
    <location>
        <begin position="5"/>
        <end position="122"/>
    </location>
</feature>
<evidence type="ECO:0000259" key="2">
    <source>
        <dbReference type="Pfam" id="PF22725"/>
    </source>
</evidence>
<dbReference type="RefSeq" id="WP_103079022.1">
    <property type="nucleotide sequence ID" value="NZ_AZRM01000031.1"/>
</dbReference>
<dbReference type="AlphaFoldDB" id="A0A2K1P9W4"/>